<evidence type="ECO:0000313" key="1">
    <source>
        <dbReference type="EMBL" id="KAF9802497.1"/>
    </source>
</evidence>
<reference evidence="1" key="2">
    <citation type="journal article" name="Front. Microbiol.">
        <title>Degradative Capacity of Two Strains of Rhodonia placenta: From Phenotype to Genotype.</title>
        <authorList>
            <person name="Kolle M."/>
            <person name="Horta M.A.C."/>
            <person name="Nowrousian M."/>
            <person name="Ohm R.A."/>
            <person name="Benz J.P."/>
            <person name="Pilgard A."/>
        </authorList>
    </citation>
    <scope>NUCLEOTIDE SEQUENCE</scope>
    <source>
        <strain evidence="1">FPRL280</strain>
    </source>
</reference>
<proteinExistence type="predicted"/>
<dbReference type="AlphaFoldDB" id="A0A8H7NTW8"/>
<reference evidence="1" key="1">
    <citation type="submission" date="2020-11" db="EMBL/GenBank/DDBJ databases">
        <authorList>
            <person name="Koelle M."/>
            <person name="Horta M.A.C."/>
            <person name="Nowrousian M."/>
            <person name="Ohm R.A."/>
            <person name="Benz P."/>
            <person name="Pilgard A."/>
        </authorList>
    </citation>
    <scope>NUCLEOTIDE SEQUENCE</scope>
    <source>
        <strain evidence="1">FPRL280</strain>
    </source>
</reference>
<comment type="caution">
    <text evidence="1">The sequence shown here is derived from an EMBL/GenBank/DDBJ whole genome shotgun (WGS) entry which is preliminary data.</text>
</comment>
<accession>A0A8H7NTW8</accession>
<organism evidence="1 2">
    <name type="scientific">Rhodonia placenta</name>
    <dbReference type="NCBI Taxonomy" id="104341"/>
    <lineage>
        <taxon>Eukaryota</taxon>
        <taxon>Fungi</taxon>
        <taxon>Dikarya</taxon>
        <taxon>Basidiomycota</taxon>
        <taxon>Agaricomycotina</taxon>
        <taxon>Agaricomycetes</taxon>
        <taxon>Polyporales</taxon>
        <taxon>Adustoporiaceae</taxon>
        <taxon>Rhodonia</taxon>
    </lineage>
</organism>
<protein>
    <submittedName>
        <fullName evidence="1">Uncharacterized protein</fullName>
    </submittedName>
</protein>
<sequence>MPHRQEMGARALYLNGDGKPSVANVAVACRSVHVPAMSVLWETMSGLAPLICTLPPDHVDEYEEVPENYESTTIIGVSRHRLDSNARLALNTQRLDHHGRFIKHVTIHNEDAHYATLHDLSIHKVSGYRLLPEVRTLNLHLDAVSGPEGIYMLLVPQVDTIYIFAICRNLRTLKVDFDDCDEEGMDSMERLLRVISGTVRDFCSTILVDHLAVPTLRHFRNLQHLADTFSLPSLRSFEIITHCTFLGMAPWLRHLQAEHLHTLAIFPLISQNADFIDVCILGETFNCRYASSPIRL</sequence>
<gene>
    <name evidence="1" type="ORF">IEO21_09881</name>
</gene>
<evidence type="ECO:0000313" key="2">
    <source>
        <dbReference type="Proteomes" id="UP000639403"/>
    </source>
</evidence>
<name>A0A8H7NTW8_9APHY</name>
<dbReference type="Proteomes" id="UP000639403">
    <property type="component" value="Unassembled WGS sequence"/>
</dbReference>
<dbReference type="EMBL" id="JADOXO010000574">
    <property type="protein sequence ID" value="KAF9802497.1"/>
    <property type="molecule type" value="Genomic_DNA"/>
</dbReference>